<protein>
    <recommendedName>
        <fullName evidence="6">Protein kinase domain-containing protein</fullName>
    </recommendedName>
</protein>
<dbReference type="HOGENOM" id="CLU_005931_0_0_1"/>
<evidence type="ECO:0000313" key="4">
    <source>
        <dbReference type="EMBL" id="KIW34595.1"/>
    </source>
</evidence>
<feature type="region of interest" description="Disordered" evidence="1">
    <location>
        <begin position="610"/>
        <end position="629"/>
    </location>
</feature>
<dbReference type="VEuPathDB" id="FungiDB:PV07_01369"/>
<dbReference type="SUPFAM" id="SSF53300">
    <property type="entry name" value="vWA-like"/>
    <property type="match status" value="1"/>
</dbReference>
<dbReference type="PANTHER" id="PTHR34706:SF1">
    <property type="entry name" value="VWFA DOMAIN-CONTAINING PROTEIN"/>
    <property type="match status" value="1"/>
</dbReference>
<proteinExistence type="predicted"/>
<evidence type="ECO:0000313" key="5">
    <source>
        <dbReference type="Proteomes" id="UP000054466"/>
    </source>
</evidence>
<dbReference type="Gene3D" id="3.40.50.410">
    <property type="entry name" value="von Willebrand factor, type A domain"/>
    <property type="match status" value="1"/>
</dbReference>
<feature type="domain" description="Protein kinase" evidence="2">
    <location>
        <begin position="169"/>
        <end position="537"/>
    </location>
</feature>
<dbReference type="Proteomes" id="UP000054466">
    <property type="component" value="Unassembled WGS sequence"/>
</dbReference>
<dbReference type="InterPro" id="IPR036465">
    <property type="entry name" value="vWFA_dom_sf"/>
</dbReference>
<dbReference type="GeneID" id="27340563"/>
<keyword evidence="5" id="KW-1185">Reference proteome</keyword>
<dbReference type="RefSeq" id="XP_016254811.1">
    <property type="nucleotide sequence ID" value="XM_016387883.1"/>
</dbReference>
<reference evidence="4 5" key="1">
    <citation type="submission" date="2015-01" db="EMBL/GenBank/DDBJ databases">
        <title>The Genome Sequence of Cladophialophora immunda CBS83496.</title>
        <authorList>
            <consortium name="The Broad Institute Genomics Platform"/>
            <person name="Cuomo C."/>
            <person name="de Hoog S."/>
            <person name="Gorbushina A."/>
            <person name="Stielow B."/>
            <person name="Teixiera M."/>
            <person name="Abouelleil A."/>
            <person name="Chapman S.B."/>
            <person name="Priest M."/>
            <person name="Young S.K."/>
            <person name="Wortman J."/>
            <person name="Nusbaum C."/>
            <person name="Birren B."/>
        </authorList>
    </citation>
    <scope>NUCLEOTIDE SEQUENCE [LARGE SCALE GENOMIC DNA]</scope>
    <source>
        <strain evidence="4 5">CBS 83496</strain>
    </source>
</reference>
<gene>
    <name evidence="4" type="ORF">PV07_01369</name>
</gene>
<feature type="domain" description="VWFA" evidence="3">
    <location>
        <begin position="709"/>
        <end position="916"/>
    </location>
</feature>
<dbReference type="PROSITE" id="PS50234">
    <property type="entry name" value="VWFA"/>
    <property type="match status" value="1"/>
</dbReference>
<dbReference type="InterPro" id="IPR000719">
    <property type="entry name" value="Prot_kinase_dom"/>
</dbReference>
<dbReference type="Gene3D" id="1.10.510.10">
    <property type="entry name" value="Transferase(Phosphotransferase) domain 1"/>
    <property type="match status" value="1"/>
</dbReference>
<dbReference type="InterPro" id="IPR011009">
    <property type="entry name" value="Kinase-like_dom_sf"/>
</dbReference>
<organism evidence="4 5">
    <name type="scientific">Cladophialophora immunda</name>
    <dbReference type="NCBI Taxonomy" id="569365"/>
    <lineage>
        <taxon>Eukaryota</taxon>
        <taxon>Fungi</taxon>
        <taxon>Dikarya</taxon>
        <taxon>Ascomycota</taxon>
        <taxon>Pezizomycotina</taxon>
        <taxon>Eurotiomycetes</taxon>
        <taxon>Chaetothyriomycetidae</taxon>
        <taxon>Chaetothyriales</taxon>
        <taxon>Herpotrichiellaceae</taxon>
        <taxon>Cladophialophora</taxon>
    </lineage>
</organism>
<evidence type="ECO:0000259" key="2">
    <source>
        <dbReference type="PROSITE" id="PS50011"/>
    </source>
</evidence>
<dbReference type="AlphaFoldDB" id="A0A0D2CXK1"/>
<dbReference type="OrthoDB" id="5986190at2759"/>
<dbReference type="EMBL" id="KN847040">
    <property type="protein sequence ID" value="KIW34595.1"/>
    <property type="molecule type" value="Genomic_DNA"/>
</dbReference>
<dbReference type="SUPFAM" id="SSF56112">
    <property type="entry name" value="Protein kinase-like (PK-like)"/>
    <property type="match status" value="1"/>
</dbReference>
<feature type="region of interest" description="Disordered" evidence="1">
    <location>
        <begin position="556"/>
        <end position="585"/>
    </location>
</feature>
<dbReference type="Pfam" id="PF00069">
    <property type="entry name" value="Pkinase"/>
    <property type="match status" value="1"/>
</dbReference>
<evidence type="ECO:0000256" key="1">
    <source>
        <dbReference type="SAM" id="MobiDB-lite"/>
    </source>
</evidence>
<dbReference type="SMART" id="SM00220">
    <property type="entry name" value="S_TKc"/>
    <property type="match status" value="1"/>
</dbReference>
<dbReference type="STRING" id="569365.A0A0D2CXK1"/>
<name>A0A0D2CXK1_9EURO</name>
<dbReference type="PANTHER" id="PTHR34706">
    <property type="entry name" value="SLR1338 PROTEIN"/>
    <property type="match status" value="1"/>
</dbReference>
<dbReference type="GO" id="GO:0004672">
    <property type="term" value="F:protein kinase activity"/>
    <property type="evidence" value="ECO:0007669"/>
    <property type="project" value="InterPro"/>
</dbReference>
<dbReference type="PROSITE" id="PS50011">
    <property type="entry name" value="PROTEIN_KINASE_DOM"/>
    <property type="match status" value="1"/>
</dbReference>
<accession>A0A0D2CXK1</accession>
<evidence type="ECO:0000259" key="3">
    <source>
        <dbReference type="PROSITE" id="PS50234"/>
    </source>
</evidence>
<evidence type="ECO:0008006" key="6">
    <source>
        <dbReference type="Google" id="ProtNLM"/>
    </source>
</evidence>
<dbReference type="InterPro" id="IPR002035">
    <property type="entry name" value="VWF_A"/>
</dbReference>
<sequence>MASQLSQPHGPQALNDLLSHIDRCTIQGRGGGQYVRVDMLKQWWEGGPAARAGPGNRHIDHILEYVYSQTPGPSLPIGPDEISRERYGCVIVFSILLHIGGVDAGRSIHQYQNHRIFDDRLPVKLYELEECKLPYADQFNRAQWAFSPPCFDLYTHHIYPAGTILPICMDEPINPGKGGTATLWQIGVQEEFVTPKLRKKVETCKFEHPKFGSCYQFALKKYGEGHAQLFKNEKEAFGALRGKEGMIQYLCDYEQKENTTSPDGVVRSVVTHNIILEYAELDLDCYFQEKRPPILEGEVAHFWEDMFDVAGAVEKIHDLTVTRGAVEHKYYGWHADIKPDNILIVQEKFKLADPGFARFEKQTDKDRVTIAGGTETYSAPECYRAAQRSSLGLSQVISQVKRTIDIWSLGCVFSIAATWVVLGYDGIRQFRAFRDTAVREAMKKQNLDPNARAEGVKLTRGDYFHDSNDVLQAIGDWHLFLRRFLRNGDTLTSRVLDVVDKQMLKGDPDDRIQAKNLCGILDKLLKEYRAQQRQPLLGSIMQALLRVDEDAPLRPEPSKVLLEGNLNAPRKRRPSQLEPPKKTTHRTEFLRSALHEQGVVLEQDAVTKRISQGGESSHNDRGLHIPDGQGQGWSGYGRADDLSQFTWASGQPTFHLNYTKTGLPSGPPRATRKSQNVFQARYDIQNQKSRWGFGSKKDNFLTKYFSNRDIVFLVDNAGSMNDEWGETINLLEILVMKLKGQDENGMDLYFANGKQNLQNCKDPETFKKKMRQEGVLPVQGVNTELHLSLGKILRRYLKYLQDEMKRKVALEDVRTMTVIVLTDGKWDGEAVFEQIVDFCRDMQKCMKGTLLSMENRLEKRRVSIEFVQLGNDADATARLRRLDNDLPYKGADDIVDTEPSRGDVNKMILGSFVEEFDSRDDDLSMVENFPGPGRPVSRMTMDTTRATNPPEMAPSFMSNWNYQHAPQLRIDRTDTHQTQRTAPGLPNFSHFRR</sequence>
<dbReference type="GO" id="GO:0005524">
    <property type="term" value="F:ATP binding"/>
    <property type="evidence" value="ECO:0007669"/>
    <property type="project" value="InterPro"/>
</dbReference>